<dbReference type="Proteomes" id="UP000027015">
    <property type="component" value="Unassembled WGS sequence"/>
</dbReference>
<feature type="transmembrane region" description="Helical" evidence="1">
    <location>
        <begin position="21"/>
        <end position="43"/>
    </location>
</feature>
<keyword evidence="1" id="KW-0812">Transmembrane</keyword>
<dbReference type="Pfam" id="PF10399">
    <property type="entry name" value="UCR_Fe-S_N"/>
    <property type="match status" value="1"/>
</dbReference>
<keyword evidence="1" id="KW-1133">Transmembrane helix</keyword>
<sequence length="81" mass="9282">MVKNAFKESFLQLMSEQIRRDCLFLVTGSIGAFSIGAVAWPFMRWLCQDKAVLANSFVEVDFSAVKRAWRGQSFFIRNLTV</sequence>
<reference evidence="3 4" key="1">
    <citation type="submission" date="2012-04" db="EMBL/GenBank/DDBJ databases">
        <title>The Genome Sequence of Bartonella koehlerae C-29.</title>
        <authorList>
            <consortium name="The Broad Institute Genome Sequencing Platform"/>
            <consortium name="The Broad Institute Genome Sequencing Center for Infectious Disease"/>
            <person name="Feldgarden M."/>
            <person name="Kirby J."/>
            <person name="Kosoy M."/>
            <person name="Birtles R."/>
            <person name="Probert W.S."/>
            <person name="Chiaraviglio L."/>
            <person name="Walker B."/>
            <person name="Young S.K."/>
            <person name="Zeng Q."/>
            <person name="Gargeya S."/>
            <person name="Fitzgerald M."/>
            <person name="Haas B."/>
            <person name="Abouelleil A."/>
            <person name="Alvarado L."/>
            <person name="Arachchi H.M."/>
            <person name="Berlin A.M."/>
            <person name="Chapman S.B."/>
            <person name="Goldberg J."/>
            <person name="Griggs A."/>
            <person name="Gujja S."/>
            <person name="Hansen M."/>
            <person name="Howarth C."/>
            <person name="Imamovic A."/>
            <person name="Larimer J."/>
            <person name="McCowen C."/>
            <person name="Montmayeur A."/>
            <person name="Murphy C."/>
            <person name="Neiman D."/>
            <person name="Pearson M."/>
            <person name="Priest M."/>
            <person name="Roberts A."/>
            <person name="Saif S."/>
            <person name="Shea T."/>
            <person name="Sisk P."/>
            <person name="Sykes S."/>
            <person name="Wortman J."/>
            <person name="Nusbaum C."/>
            <person name="Birren B."/>
        </authorList>
    </citation>
    <scope>NUCLEOTIDE SEQUENCE [LARGE SCALE GENOMIC DNA]</scope>
    <source>
        <strain evidence="3 4">C-29</strain>
    </source>
</reference>
<dbReference type="Gene3D" id="1.20.5.510">
    <property type="entry name" value="Single helix bin"/>
    <property type="match status" value="1"/>
</dbReference>
<name>A0A067W456_9HYPH</name>
<dbReference type="eggNOG" id="COG0723">
    <property type="taxonomic scope" value="Bacteria"/>
</dbReference>
<evidence type="ECO:0000313" key="4">
    <source>
        <dbReference type="Proteomes" id="UP000027015"/>
    </source>
</evidence>
<evidence type="ECO:0000256" key="1">
    <source>
        <dbReference type="SAM" id="Phobius"/>
    </source>
</evidence>
<evidence type="ECO:0000259" key="2">
    <source>
        <dbReference type="Pfam" id="PF10399"/>
    </source>
</evidence>
<accession>A0A067W456</accession>
<organism evidence="3 4">
    <name type="scientific">Bartonella koehlerae C-29</name>
    <dbReference type="NCBI Taxonomy" id="1134510"/>
    <lineage>
        <taxon>Bacteria</taxon>
        <taxon>Pseudomonadati</taxon>
        <taxon>Pseudomonadota</taxon>
        <taxon>Alphaproteobacteria</taxon>
        <taxon>Hyphomicrobiales</taxon>
        <taxon>Bartonellaceae</taxon>
        <taxon>Bartonella</taxon>
    </lineage>
</organism>
<dbReference type="STRING" id="1134510.O9A_01294"/>
<keyword evidence="1" id="KW-0472">Membrane</keyword>
<dbReference type="AlphaFoldDB" id="A0A067W456"/>
<dbReference type="HOGENOM" id="CLU_2566896_0_0_5"/>
<dbReference type="GO" id="GO:0008121">
    <property type="term" value="F:quinol-cytochrome-c reductase activity"/>
    <property type="evidence" value="ECO:0007669"/>
    <property type="project" value="InterPro"/>
</dbReference>
<keyword evidence="4" id="KW-1185">Reference proteome</keyword>
<protein>
    <recommendedName>
        <fullName evidence="2">Ubiquitinol-cytochrome C reductase Fe-S subunit TAT signal domain-containing protein</fullName>
    </recommendedName>
</protein>
<evidence type="ECO:0000313" key="3">
    <source>
        <dbReference type="EMBL" id="KEC54680.1"/>
    </source>
</evidence>
<proteinExistence type="predicted"/>
<dbReference type="InterPro" id="IPR019470">
    <property type="entry name" value="Ubiq_cytC_Rdtase_Fe-S_su_TAT"/>
</dbReference>
<gene>
    <name evidence="3" type="ORF">O9A_01294</name>
</gene>
<feature type="domain" description="Ubiquitinol-cytochrome C reductase Fe-S subunit TAT signal" evidence="2">
    <location>
        <begin position="16"/>
        <end position="42"/>
    </location>
</feature>
<comment type="caution">
    <text evidence="3">The sequence shown here is derived from an EMBL/GenBank/DDBJ whole genome shotgun (WGS) entry which is preliminary data.</text>
</comment>
<dbReference type="PATRIC" id="fig|1134510.3.peg.1460"/>
<dbReference type="EMBL" id="AHPL01000010">
    <property type="protein sequence ID" value="KEC54680.1"/>
    <property type="molecule type" value="Genomic_DNA"/>
</dbReference>